<dbReference type="AlphaFoldDB" id="A0A926GCF6"/>
<dbReference type="RefSeq" id="WP_187792160.1">
    <property type="nucleotide sequence ID" value="NZ_JACOQL010000001.1"/>
</dbReference>
<dbReference type="InterPro" id="IPR013573">
    <property type="entry name" value="Tscrpt_reg_YcdC_C"/>
</dbReference>
<dbReference type="PRINTS" id="PR00455">
    <property type="entry name" value="HTHTETR"/>
</dbReference>
<dbReference type="SUPFAM" id="SSF48498">
    <property type="entry name" value="Tetracyclin repressor-like, C-terminal domain"/>
    <property type="match status" value="1"/>
</dbReference>
<organism evidence="4 5">
    <name type="scientific">Paracoccus amoyensis</name>
    <dbReference type="NCBI Taxonomy" id="2760093"/>
    <lineage>
        <taxon>Bacteria</taxon>
        <taxon>Pseudomonadati</taxon>
        <taxon>Pseudomonadota</taxon>
        <taxon>Alphaproteobacteria</taxon>
        <taxon>Rhodobacterales</taxon>
        <taxon>Paracoccaceae</taxon>
        <taxon>Paracoccus</taxon>
    </lineage>
</organism>
<evidence type="ECO:0000313" key="4">
    <source>
        <dbReference type="EMBL" id="MBC9245762.1"/>
    </source>
</evidence>
<dbReference type="GO" id="GO:0000976">
    <property type="term" value="F:transcription cis-regulatory region binding"/>
    <property type="evidence" value="ECO:0007669"/>
    <property type="project" value="TreeGrafter"/>
</dbReference>
<dbReference type="Pfam" id="PF00440">
    <property type="entry name" value="TetR_N"/>
    <property type="match status" value="1"/>
</dbReference>
<dbReference type="InterPro" id="IPR009057">
    <property type="entry name" value="Homeodomain-like_sf"/>
</dbReference>
<comment type="caution">
    <text evidence="4">The sequence shown here is derived from an EMBL/GenBank/DDBJ whole genome shotgun (WGS) entry which is preliminary data.</text>
</comment>
<dbReference type="InterPro" id="IPR050109">
    <property type="entry name" value="HTH-type_TetR-like_transc_reg"/>
</dbReference>
<dbReference type="Proteomes" id="UP000608594">
    <property type="component" value="Unassembled WGS sequence"/>
</dbReference>
<feature type="domain" description="HTH tetR-type" evidence="3">
    <location>
        <begin position="14"/>
        <end position="74"/>
    </location>
</feature>
<feature type="DNA-binding region" description="H-T-H motif" evidence="2">
    <location>
        <begin position="37"/>
        <end position="56"/>
    </location>
</feature>
<proteinExistence type="predicted"/>
<evidence type="ECO:0000256" key="1">
    <source>
        <dbReference type="ARBA" id="ARBA00023125"/>
    </source>
</evidence>
<dbReference type="InterPro" id="IPR001647">
    <property type="entry name" value="HTH_TetR"/>
</dbReference>
<name>A0A926GCF6_9RHOB</name>
<accession>A0A926GCF6</accession>
<sequence>MPDQAETRFTRIQQKNRDAILMAALTVFSAGGFKGSTIDQIAEAAGMSKPNVLYYFTSKDEIYQTLLQQLLATWLAPLRRLDPAGDPLNELLEYVRAKLCMARDFPHESRLFAHEILEGAPQLRDILTTKLKPLIDAKVAILNDWMNRGAIRRTDPHHLIFSIWALTQHYADFETQVHAVLGPGHDPYAEAEPFLNNLYRRMLTVDP</sequence>
<protein>
    <submittedName>
        <fullName evidence="4">TetR family transcriptional regulator C-terminal domain-containing protein</fullName>
    </submittedName>
</protein>
<dbReference type="Gene3D" id="1.10.10.60">
    <property type="entry name" value="Homeodomain-like"/>
    <property type="match status" value="1"/>
</dbReference>
<reference evidence="4" key="1">
    <citation type="submission" date="2020-08" db="EMBL/GenBank/DDBJ databases">
        <title>Paracoccus amoyensis sp. nov., isolated from the surface seawater at coast of Xiamen, Fujian.</title>
        <authorList>
            <person name="Lyu L."/>
        </authorList>
    </citation>
    <scope>NUCLEOTIDE SEQUENCE</scope>
    <source>
        <strain evidence="4">11-3</strain>
    </source>
</reference>
<evidence type="ECO:0000313" key="5">
    <source>
        <dbReference type="Proteomes" id="UP000608594"/>
    </source>
</evidence>
<dbReference type="InterPro" id="IPR036271">
    <property type="entry name" value="Tet_transcr_reg_TetR-rel_C_sf"/>
</dbReference>
<dbReference type="SUPFAM" id="SSF46689">
    <property type="entry name" value="Homeodomain-like"/>
    <property type="match status" value="1"/>
</dbReference>
<dbReference type="PANTHER" id="PTHR30055">
    <property type="entry name" value="HTH-TYPE TRANSCRIPTIONAL REGULATOR RUTR"/>
    <property type="match status" value="1"/>
</dbReference>
<keyword evidence="1 2" id="KW-0238">DNA-binding</keyword>
<dbReference type="PANTHER" id="PTHR30055:SF196">
    <property type="entry name" value="HTH-TYPE TRANSCRIPTIONAL REGULATOR RUTR"/>
    <property type="match status" value="1"/>
</dbReference>
<dbReference type="Pfam" id="PF08362">
    <property type="entry name" value="TetR_C_3"/>
    <property type="match status" value="1"/>
</dbReference>
<keyword evidence="5" id="KW-1185">Reference proteome</keyword>
<dbReference type="GO" id="GO:0003700">
    <property type="term" value="F:DNA-binding transcription factor activity"/>
    <property type="evidence" value="ECO:0007669"/>
    <property type="project" value="TreeGrafter"/>
</dbReference>
<dbReference type="Gene3D" id="1.10.357.10">
    <property type="entry name" value="Tetracycline Repressor, domain 2"/>
    <property type="match status" value="1"/>
</dbReference>
<dbReference type="PROSITE" id="PS50977">
    <property type="entry name" value="HTH_TETR_2"/>
    <property type="match status" value="1"/>
</dbReference>
<dbReference type="EMBL" id="JACOQL010000001">
    <property type="protein sequence ID" value="MBC9245762.1"/>
    <property type="molecule type" value="Genomic_DNA"/>
</dbReference>
<evidence type="ECO:0000256" key="2">
    <source>
        <dbReference type="PROSITE-ProRule" id="PRU00335"/>
    </source>
</evidence>
<gene>
    <name evidence="4" type="ORF">H4P12_03320</name>
</gene>
<dbReference type="GO" id="GO:0045892">
    <property type="term" value="P:negative regulation of DNA-templated transcription"/>
    <property type="evidence" value="ECO:0007669"/>
    <property type="project" value="InterPro"/>
</dbReference>
<evidence type="ECO:0000259" key="3">
    <source>
        <dbReference type="PROSITE" id="PS50977"/>
    </source>
</evidence>